<organism evidence="8 9">
    <name type="scientific">Biomphalaria glabrata</name>
    <name type="common">Bloodfluke planorb</name>
    <name type="synonym">Freshwater snail</name>
    <dbReference type="NCBI Taxonomy" id="6526"/>
    <lineage>
        <taxon>Eukaryota</taxon>
        <taxon>Metazoa</taxon>
        <taxon>Spiralia</taxon>
        <taxon>Lophotrochozoa</taxon>
        <taxon>Mollusca</taxon>
        <taxon>Gastropoda</taxon>
        <taxon>Heterobranchia</taxon>
        <taxon>Euthyneura</taxon>
        <taxon>Panpulmonata</taxon>
        <taxon>Hygrophila</taxon>
        <taxon>Lymnaeoidea</taxon>
        <taxon>Planorbidae</taxon>
        <taxon>Biomphalaria</taxon>
    </lineage>
</organism>
<gene>
    <name evidence="9" type="primary">LOC106054555</name>
</gene>
<keyword evidence="2" id="KW-0472">Membrane</keyword>
<keyword evidence="6" id="KW-0732">Signal</keyword>
<dbReference type="OrthoDB" id="10670018at2759"/>
<evidence type="ECO:0000256" key="4">
    <source>
        <dbReference type="ARBA" id="ARBA00023180"/>
    </source>
</evidence>
<dbReference type="CDD" id="cd00096">
    <property type="entry name" value="Ig"/>
    <property type="match status" value="1"/>
</dbReference>
<evidence type="ECO:0000256" key="1">
    <source>
        <dbReference type="ARBA" id="ARBA00004479"/>
    </source>
</evidence>
<dbReference type="Proteomes" id="UP001165740">
    <property type="component" value="Chromosome 9"/>
</dbReference>
<proteinExistence type="predicted"/>
<dbReference type="GO" id="GO:0098609">
    <property type="term" value="P:cell-cell adhesion"/>
    <property type="evidence" value="ECO:0007669"/>
    <property type="project" value="TreeGrafter"/>
</dbReference>
<dbReference type="AlphaFoldDB" id="A0A9W3BDA2"/>
<evidence type="ECO:0000313" key="9">
    <source>
        <dbReference type="RefSeq" id="XP_055897420.1"/>
    </source>
</evidence>
<feature type="domain" description="Ig-like" evidence="7">
    <location>
        <begin position="290"/>
        <end position="394"/>
    </location>
</feature>
<dbReference type="InterPro" id="IPR051275">
    <property type="entry name" value="Cell_adhesion_signaling"/>
</dbReference>
<evidence type="ECO:0000256" key="6">
    <source>
        <dbReference type="SAM" id="SignalP"/>
    </source>
</evidence>
<dbReference type="RefSeq" id="XP_055897420.1">
    <property type="nucleotide sequence ID" value="XM_056041445.1"/>
</dbReference>
<dbReference type="InterPro" id="IPR007110">
    <property type="entry name" value="Ig-like_dom"/>
</dbReference>
<dbReference type="PROSITE" id="PS50835">
    <property type="entry name" value="IG_LIKE"/>
    <property type="match status" value="2"/>
</dbReference>
<evidence type="ECO:0000256" key="3">
    <source>
        <dbReference type="ARBA" id="ARBA00023157"/>
    </source>
</evidence>
<dbReference type="GO" id="GO:0005911">
    <property type="term" value="C:cell-cell junction"/>
    <property type="evidence" value="ECO:0007669"/>
    <property type="project" value="TreeGrafter"/>
</dbReference>
<dbReference type="GO" id="GO:0005886">
    <property type="term" value="C:plasma membrane"/>
    <property type="evidence" value="ECO:0007669"/>
    <property type="project" value="TreeGrafter"/>
</dbReference>
<feature type="signal peptide" evidence="6">
    <location>
        <begin position="1"/>
        <end position="23"/>
    </location>
</feature>
<keyword evidence="8" id="KW-1185">Reference proteome</keyword>
<dbReference type="SUPFAM" id="SSF48726">
    <property type="entry name" value="Immunoglobulin"/>
    <property type="match status" value="2"/>
</dbReference>
<keyword evidence="5" id="KW-0393">Immunoglobulin domain</keyword>
<dbReference type="GO" id="GO:0050839">
    <property type="term" value="F:cell adhesion molecule binding"/>
    <property type="evidence" value="ECO:0007669"/>
    <property type="project" value="TreeGrafter"/>
</dbReference>
<comment type="subcellular location">
    <subcellularLocation>
        <location evidence="1">Membrane</location>
        <topology evidence="1">Single-pass type I membrane protein</topology>
    </subcellularLocation>
</comment>
<dbReference type="InterPro" id="IPR003599">
    <property type="entry name" value="Ig_sub"/>
</dbReference>
<sequence length="1266" mass="143320">MNKNVLCHLSVAVFYFLIQIVIATQTKVDIVQAVDDIHQRLIALDSNLDKLISDVTKLKLELSGQSGQAKSDLTPFVDILTIQRTQVTGGYNFSVTYRLIADEVKVVWFQYQPIVKVYDMEIDGNTKLTSALFNLTDYYSYPILRFLNMETFSELAIEFNTETSFKGDSILYNITVPFLTTNTSQDIVYQTGQNIALEVKYFPHDKSPQVNADVVNLNSWKFVRAFPSASDSNLIDVESNKPDLQEDRAKLTILTSTNYVSGLIFFSVGHAMPGSIVNHIMFQAMHTLRPDSAKFPFPDKYLHLVDNHSFKEDGVIKEIVQPGKRVTLHCLAYGLNITDIYWTRLNSDGSITNIQPDNWTSQEERTAYSFYNSISLWADSEFKDKTKYTCRAENIWGVNVVETFQVGLESDNFLVASNLSLFMEDFNETRNTPGQASKGSPSLNPLADILSVQRIQVPGGFSFKVTYRPVAEDMILVFEDYLSELESLDEPSSEDTKTSFVFYNVTKNSGPLFLKVFSPKLLSGIYLELSTDDVSQKYALNDNVTIPSLVIEPTGDIVYMPARNVSVQMYFQHRPEILPKVWADVVDLNLLQFYERVSPGSENTPFIDLPQKVDGNGKSGATLNFRTSIYPISGFIYFLLELKTSETLVKDVRYGMMKVLRPVTAPLPIPETFLHIKELQGWKKDGVTIVMIKPGGKVNINCHVFGVKPRVYWTRLNLNGSTTIIQPSAVNSRLQINPYYFESSIEVWANSTFTDKTIYTCVAQNSMNNTLEEVYKVQLESQTYDGLLNSTGTFLKPSDLNLTANTTVRSYYLNASSSFVEVINASRVKTDKGYYYSVTYRPMVEDLKVRWSNGTTDLLDFTQNNLGDYEVTKVFYDPKSVLIPHLQVSFESPQRKSAVVLTFHVLSLLPGFQVDNNVRIPQLDIPTNTDIVYDPGQNTTLKLGTTNENVQDIDGHMELVDVKTGAFMFSRLKVNDLKFIFVLLKSRPLMSKNGTEFDLTFLTSKKAVSGVLTFFIQQPLNGSVLHTIKISKQLTLRPADQNVAFPARFIFIREQKNAVPSMDINYQVKCRSGDMCLLQCTALGPNLKDVLLYHIHENGSKSMVQDHEIRRKERALYSYEVNTVFWVSLNDQLIRNFECVAKNIYGDTVSRNLVVTPVIQLDILSELSRVTILEAKGKTKTRYNITCVIRASRKPQVKLTFINNASERDHEFPADAIIQVSPHEYRVTKIKAFNRNKPNTMLTSVKCRASTPHEATELELAVPNNI</sequence>
<feature type="domain" description="Ig-like" evidence="7">
    <location>
        <begin position="670"/>
        <end position="772"/>
    </location>
</feature>
<dbReference type="SMART" id="SM00409">
    <property type="entry name" value="IG"/>
    <property type="match status" value="2"/>
</dbReference>
<dbReference type="Gene3D" id="2.60.40.10">
    <property type="entry name" value="Immunoglobulins"/>
    <property type="match status" value="2"/>
</dbReference>
<feature type="chain" id="PRO_5040937636" evidence="6">
    <location>
        <begin position="24"/>
        <end position="1266"/>
    </location>
</feature>
<evidence type="ECO:0000259" key="7">
    <source>
        <dbReference type="PROSITE" id="PS50835"/>
    </source>
</evidence>
<dbReference type="GeneID" id="106054555"/>
<dbReference type="PANTHER" id="PTHR11640:SF31">
    <property type="entry name" value="IRREGULAR CHIASM C-ROUGHEST PROTEIN-RELATED"/>
    <property type="match status" value="1"/>
</dbReference>
<keyword evidence="3" id="KW-1015">Disulfide bond</keyword>
<dbReference type="PANTHER" id="PTHR11640">
    <property type="entry name" value="NEPHRIN"/>
    <property type="match status" value="1"/>
</dbReference>
<evidence type="ECO:0000313" key="8">
    <source>
        <dbReference type="Proteomes" id="UP001165740"/>
    </source>
</evidence>
<name>A0A9W3BDA2_BIOGL</name>
<dbReference type="InterPro" id="IPR013783">
    <property type="entry name" value="Ig-like_fold"/>
</dbReference>
<dbReference type="InterPro" id="IPR036179">
    <property type="entry name" value="Ig-like_dom_sf"/>
</dbReference>
<accession>A0A9W3BDA2</accession>
<evidence type="ECO:0000256" key="2">
    <source>
        <dbReference type="ARBA" id="ARBA00023136"/>
    </source>
</evidence>
<keyword evidence="4" id="KW-0325">Glycoprotein</keyword>
<reference evidence="9" key="1">
    <citation type="submission" date="2025-08" db="UniProtKB">
        <authorList>
            <consortium name="RefSeq"/>
        </authorList>
    </citation>
    <scope>IDENTIFICATION</scope>
</reference>
<protein>
    <submittedName>
        <fullName evidence="9">Uncharacterized protein LOC106054555</fullName>
    </submittedName>
</protein>
<evidence type="ECO:0000256" key="5">
    <source>
        <dbReference type="ARBA" id="ARBA00023319"/>
    </source>
</evidence>